<evidence type="ECO:0000313" key="1">
    <source>
        <dbReference type="EMBL" id="EKT85266.1"/>
    </source>
</evidence>
<reference evidence="1 2" key="2">
    <citation type="journal article" date="2014" name="Emerg. Microbes Infect.">
        <title>Potential impact on kidney infection: a whole-genome analysis of Leptospira santarosai serovar Shermani.</title>
        <authorList>
            <person name="Chou L.F."/>
            <person name="Chen T.W."/>
            <person name="Ko Y.C."/>
            <person name="Pan M.J."/>
            <person name="Tian Y.C."/>
            <person name="Chiu C.H."/>
            <person name="Tang P."/>
            <person name="Hung C.C."/>
            <person name="Yang C.W."/>
        </authorList>
    </citation>
    <scope>NUCLEOTIDE SEQUENCE</scope>
    <source>
        <strain evidence="1 2">LT 821</strain>
    </source>
</reference>
<accession>K8XWI2</accession>
<organism evidence="1 2">
    <name type="scientific">Leptospira santarosai serovar Shermani str. LT 821</name>
    <dbReference type="NCBI Taxonomy" id="758847"/>
    <lineage>
        <taxon>Bacteria</taxon>
        <taxon>Pseudomonadati</taxon>
        <taxon>Spirochaetota</taxon>
        <taxon>Spirochaetia</taxon>
        <taxon>Leptospirales</taxon>
        <taxon>Leptospiraceae</taxon>
        <taxon>Leptospira</taxon>
    </lineage>
</organism>
<dbReference type="EMBL" id="CP006694">
    <property type="protein sequence ID" value="EKT85266.1"/>
    <property type="molecule type" value="Genomic_DNA"/>
</dbReference>
<gene>
    <name evidence="1" type="ORF">LSS_18598</name>
</gene>
<name>K8XWI2_9LEPT</name>
<sequence length="120" mass="14143">MESIPNRNFDSNALPIGPRIRTYVRRKYDDFPQNLRPTLVLGWEPQPHCSLRVKRGEAAGRNRETPLYHNFILFASKKLVFCRNTRRKLRPLIVPISTTIFKKHIEYSQTESDCSLIRFV</sequence>
<proteinExistence type="predicted"/>
<reference evidence="1 2" key="1">
    <citation type="journal article" date="2012" name="Gene">
        <title>Sequence of Leptospira santarosai serovar Shermani genome and prediction of virulence-associated genes.</title>
        <authorList>
            <person name="Chou L.F."/>
            <person name="Chen Y.T."/>
            <person name="Lu C.W."/>
            <person name="Ko Y.C."/>
            <person name="Tang C.Y."/>
            <person name="Pan M.J."/>
            <person name="Tian Y.C."/>
            <person name="Chiu C.H."/>
            <person name="Hung C.C."/>
            <person name="Yang C.W."/>
        </authorList>
    </citation>
    <scope>NUCLEOTIDE SEQUENCE [LARGE SCALE GENOMIC DNA]</scope>
    <source>
        <strain evidence="1">LT 821</strain>
    </source>
</reference>
<protein>
    <submittedName>
        <fullName evidence="1">Uncharacterized protein</fullName>
    </submittedName>
</protein>
<dbReference type="Proteomes" id="UP000035800">
    <property type="component" value="Chromosome I"/>
</dbReference>
<dbReference type="KEGG" id="lst:LSS_18598"/>
<dbReference type="PATRIC" id="fig|758847.3.peg.3871"/>
<dbReference type="AlphaFoldDB" id="K8XWI2"/>
<evidence type="ECO:0000313" key="2">
    <source>
        <dbReference type="Proteomes" id="UP000035800"/>
    </source>
</evidence>